<evidence type="ECO:0000313" key="9">
    <source>
        <dbReference type="EMBL" id="KAK9808310.1"/>
    </source>
</evidence>
<dbReference type="InterPro" id="IPR038665">
    <property type="entry name" value="Voltage-dep_anion_channel_sf"/>
</dbReference>
<evidence type="ECO:0000256" key="8">
    <source>
        <dbReference type="SAM" id="Phobius"/>
    </source>
</evidence>
<keyword evidence="5 8" id="KW-0812">Transmembrane</keyword>
<dbReference type="Gene3D" id="1.50.10.150">
    <property type="entry name" value="Voltage-dependent anion channel"/>
    <property type="match status" value="1"/>
</dbReference>
<evidence type="ECO:0000256" key="7">
    <source>
        <dbReference type="ARBA" id="ARBA00023136"/>
    </source>
</evidence>
<dbReference type="AlphaFoldDB" id="A0AAW1PIP9"/>
<dbReference type="EMBL" id="JALJOQ010000025">
    <property type="protein sequence ID" value="KAK9808310.1"/>
    <property type="molecule type" value="Genomic_DNA"/>
</dbReference>
<evidence type="ECO:0000256" key="5">
    <source>
        <dbReference type="ARBA" id="ARBA00022692"/>
    </source>
</evidence>
<comment type="subcellular location">
    <subcellularLocation>
        <location evidence="1">Cell membrane</location>
        <topology evidence="1">Multi-pass membrane protein</topology>
    </subcellularLocation>
</comment>
<dbReference type="GO" id="GO:0005886">
    <property type="term" value="C:plasma membrane"/>
    <property type="evidence" value="ECO:0007669"/>
    <property type="project" value="UniProtKB-SubCell"/>
</dbReference>
<dbReference type="PANTHER" id="PTHR31686">
    <property type="match status" value="1"/>
</dbReference>
<dbReference type="PANTHER" id="PTHR31686:SF1">
    <property type="entry name" value="SULFITE EFFLUX PUMP SSU1"/>
    <property type="match status" value="1"/>
</dbReference>
<evidence type="ECO:0000256" key="3">
    <source>
        <dbReference type="ARBA" id="ARBA00022448"/>
    </source>
</evidence>
<keyword evidence="4" id="KW-1003">Cell membrane</keyword>
<comment type="similarity">
    <text evidence="2">Belongs to the tellurite-resistance/dicarboxylate transporter (TDT) family.</text>
</comment>
<feature type="transmembrane region" description="Helical" evidence="8">
    <location>
        <begin position="134"/>
        <end position="155"/>
    </location>
</feature>
<evidence type="ECO:0008006" key="11">
    <source>
        <dbReference type="Google" id="ProtNLM"/>
    </source>
</evidence>
<dbReference type="GO" id="GO:0000319">
    <property type="term" value="F:sulfite transmembrane transporter activity"/>
    <property type="evidence" value="ECO:0007669"/>
    <property type="project" value="TreeGrafter"/>
</dbReference>
<reference evidence="9 10" key="1">
    <citation type="journal article" date="2024" name="Nat. Commun.">
        <title>Phylogenomics reveals the evolutionary origins of lichenization in chlorophyte algae.</title>
        <authorList>
            <person name="Puginier C."/>
            <person name="Libourel C."/>
            <person name="Otte J."/>
            <person name="Skaloud P."/>
            <person name="Haon M."/>
            <person name="Grisel S."/>
            <person name="Petersen M."/>
            <person name="Berrin J.G."/>
            <person name="Delaux P.M."/>
            <person name="Dal Grande F."/>
            <person name="Keller J."/>
        </authorList>
    </citation>
    <scope>NUCLEOTIDE SEQUENCE [LARGE SCALE GENOMIC DNA]</scope>
    <source>
        <strain evidence="9 10">SAG 2036</strain>
    </source>
</reference>
<accession>A0AAW1PIP9</accession>
<keyword evidence="7 8" id="KW-0472">Membrane</keyword>
<keyword evidence="10" id="KW-1185">Reference proteome</keyword>
<proteinExistence type="inferred from homology"/>
<comment type="caution">
    <text evidence="9">The sequence shown here is derived from an EMBL/GenBank/DDBJ whole genome shotgun (WGS) entry which is preliminary data.</text>
</comment>
<sequence length="316" mass="34419">MDLSKAGCVSSRQVRTGEVGQSSASALCFGQALAKMQKEQIPEDSRQRQLPKSPVLRAILNFAPSWFQVVMSTGIVSILLHIAPHRFPGMATIGTVLYIANVCLLLVFTMITIARFVFFPWAFLQMFRHPAQSLFLGTIPMGLATVCNATVLIAVPAYGQWAINLAWVLWWIDVVLSVLSTCVMPTVMFELQKHSIETMTRAWFLPIVPCVVAAALSGEVASVLPRPHALITLIVGYVLWGIGVSMSFLIMGLYLHRMASYHHLPNPEAMGSAFVPVGPCGQGAYGLILIAQAGQTVFSESDFAGQADSGRLIMHE</sequence>
<dbReference type="InterPro" id="IPR004695">
    <property type="entry name" value="SLAC1/Mae1/Ssu1/TehA"/>
</dbReference>
<protein>
    <recommendedName>
        <fullName evidence="11">C4-dicarboxylate transporter/malic acid transport protein</fullName>
    </recommendedName>
</protein>
<evidence type="ECO:0000256" key="1">
    <source>
        <dbReference type="ARBA" id="ARBA00004651"/>
    </source>
</evidence>
<feature type="transmembrane region" description="Helical" evidence="8">
    <location>
        <begin position="167"/>
        <end position="191"/>
    </location>
</feature>
<evidence type="ECO:0000256" key="2">
    <source>
        <dbReference type="ARBA" id="ARBA00008566"/>
    </source>
</evidence>
<feature type="transmembrane region" description="Helical" evidence="8">
    <location>
        <begin position="58"/>
        <end position="83"/>
    </location>
</feature>
<feature type="transmembrane region" description="Helical" evidence="8">
    <location>
        <begin position="95"/>
        <end position="122"/>
    </location>
</feature>
<evidence type="ECO:0000256" key="6">
    <source>
        <dbReference type="ARBA" id="ARBA00022989"/>
    </source>
</evidence>
<keyword evidence="6 8" id="KW-1133">Transmembrane helix</keyword>
<dbReference type="InterPro" id="IPR051629">
    <property type="entry name" value="Sulfite_efflux_TDT"/>
</dbReference>
<organism evidence="9 10">
    <name type="scientific">Symbiochloris irregularis</name>
    <dbReference type="NCBI Taxonomy" id="706552"/>
    <lineage>
        <taxon>Eukaryota</taxon>
        <taxon>Viridiplantae</taxon>
        <taxon>Chlorophyta</taxon>
        <taxon>core chlorophytes</taxon>
        <taxon>Trebouxiophyceae</taxon>
        <taxon>Trebouxiales</taxon>
        <taxon>Trebouxiaceae</taxon>
        <taxon>Symbiochloris</taxon>
    </lineage>
</organism>
<name>A0AAW1PIP9_9CHLO</name>
<evidence type="ECO:0000313" key="10">
    <source>
        <dbReference type="Proteomes" id="UP001465755"/>
    </source>
</evidence>
<feature type="transmembrane region" description="Helical" evidence="8">
    <location>
        <begin position="230"/>
        <end position="255"/>
    </location>
</feature>
<dbReference type="Proteomes" id="UP001465755">
    <property type="component" value="Unassembled WGS sequence"/>
</dbReference>
<keyword evidence="3" id="KW-0813">Transport</keyword>
<evidence type="ECO:0000256" key="4">
    <source>
        <dbReference type="ARBA" id="ARBA00022475"/>
    </source>
</evidence>
<feature type="transmembrane region" description="Helical" evidence="8">
    <location>
        <begin position="203"/>
        <end position="224"/>
    </location>
</feature>
<dbReference type="Pfam" id="PF03595">
    <property type="entry name" value="SLAC1"/>
    <property type="match status" value="1"/>
</dbReference>
<gene>
    <name evidence="9" type="ORF">WJX73_010716</name>
</gene>